<dbReference type="GO" id="GO:0046872">
    <property type="term" value="F:metal ion binding"/>
    <property type="evidence" value="ECO:0007669"/>
    <property type="project" value="UniProtKB-KW"/>
</dbReference>
<dbReference type="SUPFAM" id="SSF50952">
    <property type="entry name" value="Soluble quinoprotein glucose dehydrogenase"/>
    <property type="match status" value="1"/>
</dbReference>
<dbReference type="SMART" id="SM00560">
    <property type="entry name" value="LamGL"/>
    <property type="match status" value="1"/>
</dbReference>
<evidence type="ECO:0000259" key="9">
    <source>
        <dbReference type="PROSITE" id="PS51007"/>
    </source>
</evidence>
<proteinExistence type="predicted"/>
<dbReference type="GO" id="GO:0016787">
    <property type="term" value="F:hydrolase activity"/>
    <property type="evidence" value="ECO:0007669"/>
    <property type="project" value="InterPro"/>
</dbReference>
<accession>A0A7W8DPP8</accession>
<sequence>MRRFALLCLLLTTALPLWAQPVSLFDGKSLTGWDFDPAVWRIEGGLMTGGSLTEKVTQNYFICTHKSYQNFDLKLKIKVSGDPTTGMLNSGIQIRSLRVPSGHHMSGYQVDCGKGWFGKIYDEFRRNKVIAEPLDAAALDKAVDVYGWNEYRIRAEGPRIQVWINGVAAIDYTEADKNVALDGQLGPQVHSGGACIVQVKDITIEELPATPGAPTWQSLGGVEAARKLLAPPAKGKRDTSYNNVQGTAKTAAEQQKLFHLPEGYDIELVVQESDGIGKFVSVYFDQRGRLWTQTAFEYPVDANENPAAAEAIYNSPGKDKVLIYSREALNAPLPPGGLTNPVVYAQGLAIPLGILPWGNGDTCYIQHGHDLKLFKDTDGDSRADTHEVLLTGFGVQDSHLFPHQFTRAPGGWIWMAQGLFNNSQVHKPGSKALVDYPKCGMARMRPDGSDFEVTSVGPNNIWGLVITGEGETFIQEANDYGYPVMPFHEYAYYPGGMEALKKSYQPDFPPQADFRMGGTGLSGLALIENGPLVDAQAAHTIAVANPITSKVQTLAMHRDGAYWKLEQKPDLITCDDPFFRPVALTNGPDGCIYIVDWYNKIISHNEVPRAHPDRDKTRGRIWRIVPRGARTLLSASKTEAAQPPISRPSPDQPTPDSTSKEMGKSAHAPLPPIPDFTQLSNEDLIALLATKPTAKAHLAWQTLVDRGMLPKDHWSSQEYSSPPLTKEVRSLANNLTNENIAKLLSFAKPSLPSGPTIQSSRGAKQIPVREAYDREFERFLVRMFLERHPEAVAKFLDSETAAALPVEARVLAALALDPKTSATRVAKLLPQLDRAPNDEELLRLAQFPEEPGVGAALKALLSLPASGAVVAEKLLAKRTLLDAPRVAPILQETALSMLKSDDLPTRKQALVLCSGFQIPAEEHVIEPLYQRQQLVFAGQPVPQDESGELALRLAALAAIRSPETQLFYVLAESDPDSTLRDAALDALIAASTNSVHSACERLFKLYPKLTPAQRKRTLNALSGQAEGGAKSLLAAILDKTIPQADLDGPVLERLATVLGEDPALAQLQQQLGGVFGEVLLLDGQDSAWVDSKLTLEGPFTVETWVRLTEGIGNQDSILGSPKQIDLNFFGSKFRVWLGDGIGDVAVAQKPMTPDLWTHVAITRDAGGTFKLYQNGELEATSSKKSIAPFKDCRIGWSGPNQGTHGALSEFRVWKQARTEAQIRAHFDRILPPTTEGLHFTAARDPKPATPKLYGQGARIAKTLDTPPLLTEAQAQKLDAQFTRYTALATQGKAPQGQPLAALCLACHQIGSTGGQIGPNLSGAGAMGLEAVLRNILTPNAAMEPGYRIFRLEMMNGDLLDAFYVSEDAQAYVVRQPGLPDRRVPKKDVRTTRYIRRSLMPEGLLDALTDQQAADLLAYLMTLKG</sequence>
<keyword evidence="1 6" id="KW-0349">Heme</keyword>
<dbReference type="SUPFAM" id="SSF49899">
    <property type="entry name" value="Concanavalin A-like lectins/glucanases"/>
    <property type="match status" value="1"/>
</dbReference>
<dbReference type="InterPro" id="IPR036909">
    <property type="entry name" value="Cyt_c-like_dom_sf"/>
</dbReference>
<evidence type="ECO:0000256" key="1">
    <source>
        <dbReference type="ARBA" id="ARBA00022617"/>
    </source>
</evidence>
<dbReference type="Gene3D" id="1.10.760.10">
    <property type="entry name" value="Cytochrome c-like domain"/>
    <property type="match status" value="1"/>
</dbReference>
<evidence type="ECO:0000256" key="7">
    <source>
        <dbReference type="SAM" id="MobiDB-lite"/>
    </source>
</evidence>
<dbReference type="SUPFAM" id="SSF46626">
    <property type="entry name" value="Cytochrome c"/>
    <property type="match status" value="1"/>
</dbReference>
<dbReference type="Gene3D" id="2.60.120.200">
    <property type="match status" value="1"/>
</dbReference>
<evidence type="ECO:0000313" key="10">
    <source>
        <dbReference type="EMBL" id="MBB5037385.1"/>
    </source>
</evidence>
<evidence type="ECO:0000256" key="4">
    <source>
        <dbReference type="ARBA" id="ARBA00023004"/>
    </source>
</evidence>
<feature type="region of interest" description="Disordered" evidence="7">
    <location>
        <begin position="633"/>
        <end position="675"/>
    </location>
</feature>
<dbReference type="GO" id="GO:0020037">
    <property type="term" value="F:heme binding"/>
    <property type="evidence" value="ECO:0007669"/>
    <property type="project" value="InterPro"/>
</dbReference>
<keyword evidence="4 6" id="KW-0408">Iron</keyword>
<name>A0A7W8DPP8_9BACT</name>
<dbReference type="InterPro" id="IPR006558">
    <property type="entry name" value="LamG-like"/>
</dbReference>
<gene>
    <name evidence="10" type="ORF">HNQ64_001627</name>
</gene>
<feature type="chain" id="PRO_5030787395" evidence="8">
    <location>
        <begin position="20"/>
        <end position="1424"/>
    </location>
</feature>
<comment type="caution">
    <text evidence="10">The sequence shown here is derived from an EMBL/GenBank/DDBJ whole genome shotgun (WGS) entry which is preliminary data.</text>
</comment>
<dbReference type="InterPro" id="IPR013427">
    <property type="entry name" value="Haem-bd_dom_put"/>
</dbReference>
<dbReference type="Pfam" id="PF06439">
    <property type="entry name" value="3keto-disac_hyd"/>
    <property type="match status" value="1"/>
</dbReference>
<dbReference type="Gene3D" id="2.120.10.30">
    <property type="entry name" value="TolB, C-terminal domain"/>
    <property type="match status" value="1"/>
</dbReference>
<evidence type="ECO:0000313" key="11">
    <source>
        <dbReference type="Proteomes" id="UP000534294"/>
    </source>
</evidence>
<dbReference type="InterPro" id="IPR009056">
    <property type="entry name" value="Cyt_c-like_dom"/>
</dbReference>
<dbReference type="Proteomes" id="UP000534294">
    <property type="component" value="Unassembled WGS sequence"/>
</dbReference>
<keyword evidence="3 8" id="KW-0732">Signal</keyword>
<evidence type="ECO:0000256" key="5">
    <source>
        <dbReference type="ARBA" id="ARBA00023157"/>
    </source>
</evidence>
<evidence type="ECO:0000256" key="8">
    <source>
        <dbReference type="SAM" id="SignalP"/>
    </source>
</evidence>
<dbReference type="InterPro" id="IPR010496">
    <property type="entry name" value="AL/BT2_dom"/>
</dbReference>
<evidence type="ECO:0000256" key="3">
    <source>
        <dbReference type="ARBA" id="ARBA00022729"/>
    </source>
</evidence>
<dbReference type="InterPro" id="IPR011042">
    <property type="entry name" value="6-blade_b-propeller_TolB-like"/>
</dbReference>
<evidence type="ECO:0000256" key="6">
    <source>
        <dbReference type="PROSITE-ProRule" id="PRU00433"/>
    </source>
</evidence>
<dbReference type="PROSITE" id="PS51007">
    <property type="entry name" value="CYTC"/>
    <property type="match status" value="1"/>
</dbReference>
<keyword evidence="11" id="KW-1185">Reference proteome</keyword>
<protein>
    <submittedName>
        <fullName evidence="10">Putative membrane-bound dehydrogenase-like protein</fullName>
    </submittedName>
</protein>
<dbReference type="NCBIfam" id="TIGR02603">
    <property type="entry name" value="CxxCH_TIGR02603"/>
    <property type="match status" value="1"/>
</dbReference>
<dbReference type="InterPro" id="IPR013320">
    <property type="entry name" value="ConA-like_dom_sf"/>
</dbReference>
<keyword evidence="2 6" id="KW-0479">Metal-binding</keyword>
<keyword evidence="5" id="KW-1015">Disulfide bond</keyword>
<reference evidence="10 11" key="1">
    <citation type="submission" date="2020-08" db="EMBL/GenBank/DDBJ databases">
        <title>Genomic Encyclopedia of Type Strains, Phase IV (KMG-IV): sequencing the most valuable type-strain genomes for metagenomic binning, comparative biology and taxonomic classification.</title>
        <authorList>
            <person name="Goeker M."/>
        </authorList>
    </citation>
    <scope>NUCLEOTIDE SEQUENCE [LARGE SCALE GENOMIC DNA]</scope>
    <source>
        <strain evidence="10 11">DSM 12251</strain>
    </source>
</reference>
<dbReference type="Pfam" id="PF23500">
    <property type="entry name" value="DUF7133"/>
    <property type="match status" value="1"/>
</dbReference>
<dbReference type="InterPro" id="IPR011041">
    <property type="entry name" value="Quinoprot_gluc/sorb_DH_b-prop"/>
</dbReference>
<organism evidence="10 11">
    <name type="scientific">Prosthecobacter dejongeii</name>
    <dbReference type="NCBI Taxonomy" id="48465"/>
    <lineage>
        <taxon>Bacteria</taxon>
        <taxon>Pseudomonadati</taxon>
        <taxon>Verrucomicrobiota</taxon>
        <taxon>Verrucomicrobiia</taxon>
        <taxon>Verrucomicrobiales</taxon>
        <taxon>Verrucomicrobiaceae</taxon>
        <taxon>Prosthecobacter</taxon>
    </lineage>
</organism>
<dbReference type="PANTHER" id="PTHR33546:SF1">
    <property type="entry name" value="LARGE, MULTIFUNCTIONAL SECRETED PROTEIN"/>
    <property type="match status" value="1"/>
</dbReference>
<dbReference type="PANTHER" id="PTHR33546">
    <property type="entry name" value="LARGE, MULTIFUNCTIONAL SECRETED PROTEIN-RELATED"/>
    <property type="match status" value="1"/>
</dbReference>
<dbReference type="RefSeq" id="WP_184207212.1">
    <property type="nucleotide sequence ID" value="NZ_JACHIF010000002.1"/>
</dbReference>
<dbReference type="Pfam" id="PF13385">
    <property type="entry name" value="Laminin_G_3"/>
    <property type="match status" value="1"/>
</dbReference>
<dbReference type="EMBL" id="JACHIF010000002">
    <property type="protein sequence ID" value="MBB5037385.1"/>
    <property type="molecule type" value="Genomic_DNA"/>
</dbReference>
<evidence type="ECO:0000256" key="2">
    <source>
        <dbReference type="ARBA" id="ARBA00022723"/>
    </source>
</evidence>
<dbReference type="GO" id="GO:0009055">
    <property type="term" value="F:electron transfer activity"/>
    <property type="evidence" value="ECO:0007669"/>
    <property type="project" value="InterPro"/>
</dbReference>
<feature type="domain" description="Cytochrome c" evidence="9">
    <location>
        <begin position="1291"/>
        <end position="1423"/>
    </location>
</feature>
<feature type="signal peptide" evidence="8">
    <location>
        <begin position="1"/>
        <end position="19"/>
    </location>
</feature>
<dbReference type="InterPro" id="IPR055557">
    <property type="entry name" value="DUF7133"/>
</dbReference>
<dbReference type="Gene3D" id="2.60.120.560">
    <property type="entry name" value="Exo-inulinase, domain 1"/>
    <property type="match status" value="1"/>
</dbReference>